<sequence length="115" mass="13434">MLKSGSPKTFEVYTIDQGYLNIIIYLGIFRRLINYLVLHPNSSMFSSMARFSVSRGWNKRNRRAVFGKIKIDGVVPGILHHYDRSVVVRRIVRRTCFNPDNFSDAKFTVQHRIID</sequence>
<gene>
    <name evidence="1" type="ORF">M9Y10_013619</name>
</gene>
<dbReference type="EMBL" id="JAPFFF010000002">
    <property type="protein sequence ID" value="KAK8895735.1"/>
    <property type="molecule type" value="Genomic_DNA"/>
</dbReference>
<evidence type="ECO:0000313" key="2">
    <source>
        <dbReference type="Proteomes" id="UP001470230"/>
    </source>
</evidence>
<keyword evidence="2" id="KW-1185">Reference proteome</keyword>
<proteinExistence type="predicted"/>
<protein>
    <submittedName>
        <fullName evidence="1">Uncharacterized protein</fullName>
    </submittedName>
</protein>
<dbReference type="Proteomes" id="UP001470230">
    <property type="component" value="Unassembled WGS sequence"/>
</dbReference>
<reference evidence="1 2" key="1">
    <citation type="submission" date="2024-04" db="EMBL/GenBank/DDBJ databases">
        <title>Tritrichomonas musculus Genome.</title>
        <authorList>
            <person name="Alves-Ferreira E."/>
            <person name="Grigg M."/>
            <person name="Lorenzi H."/>
            <person name="Galac M."/>
        </authorList>
    </citation>
    <scope>NUCLEOTIDE SEQUENCE [LARGE SCALE GENOMIC DNA]</scope>
    <source>
        <strain evidence="1 2">EAF2021</strain>
    </source>
</reference>
<organism evidence="1 2">
    <name type="scientific">Tritrichomonas musculus</name>
    <dbReference type="NCBI Taxonomy" id="1915356"/>
    <lineage>
        <taxon>Eukaryota</taxon>
        <taxon>Metamonada</taxon>
        <taxon>Parabasalia</taxon>
        <taxon>Tritrichomonadida</taxon>
        <taxon>Tritrichomonadidae</taxon>
        <taxon>Tritrichomonas</taxon>
    </lineage>
</organism>
<name>A0ABR2KXB9_9EUKA</name>
<evidence type="ECO:0000313" key="1">
    <source>
        <dbReference type="EMBL" id="KAK8895735.1"/>
    </source>
</evidence>
<accession>A0ABR2KXB9</accession>
<comment type="caution">
    <text evidence="1">The sequence shown here is derived from an EMBL/GenBank/DDBJ whole genome shotgun (WGS) entry which is preliminary data.</text>
</comment>